<feature type="transmembrane region" description="Helical" evidence="1">
    <location>
        <begin position="198"/>
        <end position="223"/>
    </location>
</feature>
<feature type="transmembrane region" description="Helical" evidence="1">
    <location>
        <begin position="256"/>
        <end position="276"/>
    </location>
</feature>
<keyword evidence="1" id="KW-0812">Transmembrane</keyword>
<evidence type="ECO:0000256" key="1">
    <source>
        <dbReference type="SAM" id="Phobius"/>
    </source>
</evidence>
<accession>A0ABW4FZ56</accession>
<comment type="caution">
    <text evidence="3">The sequence shown here is derived from an EMBL/GenBank/DDBJ whole genome shotgun (WGS) entry which is preliminary data.</text>
</comment>
<dbReference type="Proteomes" id="UP001597097">
    <property type="component" value="Unassembled WGS sequence"/>
</dbReference>
<feature type="transmembrane region" description="Helical" evidence="1">
    <location>
        <begin position="38"/>
        <end position="61"/>
    </location>
</feature>
<name>A0ABW4FZ56_9ACTN</name>
<feature type="transmembrane region" description="Helical" evidence="1">
    <location>
        <begin position="318"/>
        <end position="342"/>
    </location>
</feature>
<feature type="transmembrane region" description="Helical" evidence="1">
    <location>
        <begin position="229"/>
        <end position="249"/>
    </location>
</feature>
<dbReference type="PANTHER" id="PTHR23531">
    <property type="entry name" value="QUINOLENE RESISTANCE PROTEIN NORA"/>
    <property type="match status" value="1"/>
</dbReference>
<feature type="transmembrane region" description="Helical" evidence="1">
    <location>
        <begin position="73"/>
        <end position="92"/>
    </location>
</feature>
<feature type="transmembrane region" description="Helical" evidence="1">
    <location>
        <begin position="156"/>
        <end position="177"/>
    </location>
</feature>
<evidence type="ECO:0000313" key="3">
    <source>
        <dbReference type="EMBL" id="MFD1535733.1"/>
    </source>
</evidence>
<gene>
    <name evidence="3" type="ORF">ACFSJ0_01730</name>
</gene>
<reference evidence="4" key="1">
    <citation type="journal article" date="2019" name="Int. J. Syst. Evol. Microbiol.">
        <title>The Global Catalogue of Microorganisms (GCM) 10K type strain sequencing project: providing services to taxonomists for standard genome sequencing and annotation.</title>
        <authorList>
            <consortium name="The Broad Institute Genomics Platform"/>
            <consortium name="The Broad Institute Genome Sequencing Center for Infectious Disease"/>
            <person name="Wu L."/>
            <person name="Ma J."/>
        </authorList>
    </citation>
    <scope>NUCLEOTIDE SEQUENCE [LARGE SCALE GENOMIC DNA]</scope>
    <source>
        <strain evidence="4">CGMCC 1.15399</strain>
    </source>
</reference>
<feature type="transmembrane region" description="Helical" evidence="1">
    <location>
        <begin position="98"/>
        <end position="120"/>
    </location>
</feature>
<dbReference type="Pfam" id="PF07690">
    <property type="entry name" value="MFS_1"/>
    <property type="match status" value="2"/>
</dbReference>
<dbReference type="InterPro" id="IPR052714">
    <property type="entry name" value="MFS_Exporter"/>
</dbReference>
<protein>
    <submittedName>
        <fullName evidence="3">MFS transporter</fullName>
    </submittedName>
</protein>
<dbReference type="EMBL" id="JBHUCM010000003">
    <property type="protein sequence ID" value="MFD1535733.1"/>
    <property type="molecule type" value="Genomic_DNA"/>
</dbReference>
<dbReference type="RefSeq" id="WP_219536272.1">
    <property type="nucleotide sequence ID" value="NZ_JAHKRM010000029.1"/>
</dbReference>
<feature type="domain" description="Major facilitator superfamily (MFS) profile" evidence="2">
    <location>
        <begin position="6"/>
        <end position="372"/>
    </location>
</feature>
<sequence>MTWARTFAGLVAALFATFTAFGAAVPVIPRLVTEELGGTPFAVGAAFTSTAAVTLALRPYGGQLAQRFGSRRLMLAGAALAAVIGAMYALPWGLPGLIATRLIMGVAEALLFTAGSVWTVQLAPESRRGQIVGWYGLAMWGGFMAGPALGESLYRLGSYPAVWAAAVVLPLLAAAVLSRLPAGARVPVVSRKLIPGAAVLPGLALGAGAFGYGVFVGFGALALSTRGIANGPVLLSVFSAAYIATRLVAGRLPDRLGPMPVIVVSSLAEAIGLAMIGFAPGWWVAAAGAVLSGAGFTLLYPSLAMITISRAPEPERGAALGALSSLYDIFFGLAGLVGGVVADISYPGTFALAAAVVLGSLALGPLATRPVSSGV</sequence>
<evidence type="ECO:0000259" key="2">
    <source>
        <dbReference type="PROSITE" id="PS50850"/>
    </source>
</evidence>
<dbReference type="PROSITE" id="PS50850">
    <property type="entry name" value="MFS"/>
    <property type="match status" value="1"/>
</dbReference>
<keyword evidence="4" id="KW-1185">Reference proteome</keyword>
<keyword evidence="1" id="KW-1133">Transmembrane helix</keyword>
<dbReference type="PANTHER" id="PTHR23531:SF1">
    <property type="entry name" value="QUINOLENE RESISTANCE PROTEIN NORA"/>
    <property type="match status" value="1"/>
</dbReference>
<dbReference type="InterPro" id="IPR011701">
    <property type="entry name" value="MFS"/>
</dbReference>
<dbReference type="InterPro" id="IPR020846">
    <property type="entry name" value="MFS_dom"/>
</dbReference>
<feature type="transmembrane region" description="Helical" evidence="1">
    <location>
        <begin position="282"/>
        <end position="306"/>
    </location>
</feature>
<feature type="transmembrane region" description="Helical" evidence="1">
    <location>
        <begin position="132"/>
        <end position="150"/>
    </location>
</feature>
<proteinExistence type="predicted"/>
<feature type="transmembrane region" description="Helical" evidence="1">
    <location>
        <begin position="348"/>
        <end position="367"/>
    </location>
</feature>
<keyword evidence="1" id="KW-0472">Membrane</keyword>
<organism evidence="3 4">
    <name type="scientific">Nonomuraea guangzhouensis</name>
    <dbReference type="NCBI Taxonomy" id="1291555"/>
    <lineage>
        <taxon>Bacteria</taxon>
        <taxon>Bacillati</taxon>
        <taxon>Actinomycetota</taxon>
        <taxon>Actinomycetes</taxon>
        <taxon>Streptosporangiales</taxon>
        <taxon>Streptosporangiaceae</taxon>
        <taxon>Nonomuraea</taxon>
    </lineage>
</organism>
<evidence type="ECO:0000313" key="4">
    <source>
        <dbReference type="Proteomes" id="UP001597097"/>
    </source>
</evidence>